<dbReference type="Proteomes" id="UP000265520">
    <property type="component" value="Unassembled WGS sequence"/>
</dbReference>
<feature type="signal peptide" evidence="1">
    <location>
        <begin position="1"/>
        <end position="35"/>
    </location>
</feature>
<organism evidence="2 3">
    <name type="scientific">Trifolium medium</name>
    <dbReference type="NCBI Taxonomy" id="97028"/>
    <lineage>
        <taxon>Eukaryota</taxon>
        <taxon>Viridiplantae</taxon>
        <taxon>Streptophyta</taxon>
        <taxon>Embryophyta</taxon>
        <taxon>Tracheophyta</taxon>
        <taxon>Spermatophyta</taxon>
        <taxon>Magnoliopsida</taxon>
        <taxon>eudicotyledons</taxon>
        <taxon>Gunneridae</taxon>
        <taxon>Pentapetalae</taxon>
        <taxon>rosids</taxon>
        <taxon>fabids</taxon>
        <taxon>Fabales</taxon>
        <taxon>Fabaceae</taxon>
        <taxon>Papilionoideae</taxon>
        <taxon>50 kb inversion clade</taxon>
        <taxon>NPAAA clade</taxon>
        <taxon>Hologalegina</taxon>
        <taxon>IRL clade</taxon>
        <taxon>Trifolieae</taxon>
        <taxon>Trifolium</taxon>
    </lineage>
</organism>
<evidence type="ECO:0000256" key="1">
    <source>
        <dbReference type="SAM" id="SignalP"/>
    </source>
</evidence>
<reference evidence="2 3" key="1">
    <citation type="journal article" date="2018" name="Front. Plant Sci.">
        <title>Red Clover (Trifolium pratense) and Zigzag Clover (T. medium) - A Picture of Genomic Similarities and Differences.</title>
        <authorList>
            <person name="Dluhosova J."/>
            <person name="Istvanek J."/>
            <person name="Nedelnik J."/>
            <person name="Repkova J."/>
        </authorList>
    </citation>
    <scope>NUCLEOTIDE SEQUENCE [LARGE SCALE GENOMIC DNA]</scope>
    <source>
        <strain evidence="3">cv. 10/8</strain>
        <tissue evidence="2">Leaf</tissue>
    </source>
</reference>
<evidence type="ECO:0000313" key="2">
    <source>
        <dbReference type="EMBL" id="MCI29902.1"/>
    </source>
</evidence>
<proteinExistence type="predicted"/>
<dbReference type="EMBL" id="LXQA010175737">
    <property type="protein sequence ID" value="MCI29902.1"/>
    <property type="molecule type" value="Genomic_DNA"/>
</dbReference>
<comment type="caution">
    <text evidence="2">The sequence shown here is derived from an EMBL/GenBank/DDBJ whole genome shotgun (WGS) entry which is preliminary data.</text>
</comment>
<sequence length="59" mass="6495">MTDFNGSPGAWCKSACLWHLSQLLTWLLASHNSVGQKNPALVTLPAKDLAPMWLPHEPL</sequence>
<keyword evidence="3" id="KW-1185">Reference proteome</keyword>
<feature type="chain" id="PRO_5017439800" evidence="1">
    <location>
        <begin position="36"/>
        <end position="59"/>
    </location>
</feature>
<accession>A0A392R1E2</accession>
<protein>
    <submittedName>
        <fullName evidence="2">Uncharacterized protein</fullName>
    </submittedName>
</protein>
<keyword evidence="1" id="KW-0732">Signal</keyword>
<dbReference type="AlphaFoldDB" id="A0A392R1E2"/>
<evidence type="ECO:0000313" key="3">
    <source>
        <dbReference type="Proteomes" id="UP000265520"/>
    </source>
</evidence>
<name>A0A392R1E2_9FABA</name>